<comment type="caution">
    <text evidence="2">The sequence shown here is derived from an EMBL/GenBank/DDBJ whole genome shotgun (WGS) entry which is preliminary data.</text>
</comment>
<evidence type="ECO:0000256" key="1">
    <source>
        <dbReference type="SAM" id="MobiDB-lite"/>
    </source>
</evidence>
<dbReference type="RefSeq" id="XP_040793321.1">
    <property type="nucleotide sequence ID" value="XM_040935820.1"/>
</dbReference>
<accession>A0A9P4GQC4</accession>
<gene>
    <name evidence="2" type="ORF">K460DRAFT_391186</name>
</gene>
<dbReference type="EMBL" id="ML976614">
    <property type="protein sequence ID" value="KAF1850758.1"/>
    <property type="molecule type" value="Genomic_DNA"/>
</dbReference>
<dbReference type="GeneID" id="63853071"/>
<feature type="region of interest" description="Disordered" evidence="1">
    <location>
        <begin position="70"/>
        <end position="107"/>
    </location>
</feature>
<organism evidence="2 3">
    <name type="scientific">Cucurbitaria berberidis CBS 394.84</name>
    <dbReference type="NCBI Taxonomy" id="1168544"/>
    <lineage>
        <taxon>Eukaryota</taxon>
        <taxon>Fungi</taxon>
        <taxon>Dikarya</taxon>
        <taxon>Ascomycota</taxon>
        <taxon>Pezizomycotina</taxon>
        <taxon>Dothideomycetes</taxon>
        <taxon>Pleosporomycetidae</taxon>
        <taxon>Pleosporales</taxon>
        <taxon>Pleosporineae</taxon>
        <taxon>Cucurbitariaceae</taxon>
        <taxon>Cucurbitaria</taxon>
    </lineage>
</organism>
<proteinExistence type="predicted"/>
<keyword evidence="3" id="KW-1185">Reference proteome</keyword>
<dbReference type="Proteomes" id="UP000800039">
    <property type="component" value="Unassembled WGS sequence"/>
</dbReference>
<dbReference type="AlphaFoldDB" id="A0A9P4GQC4"/>
<protein>
    <submittedName>
        <fullName evidence="2">Uncharacterized protein</fullName>
    </submittedName>
</protein>
<name>A0A9P4GQC4_9PLEO</name>
<evidence type="ECO:0000313" key="3">
    <source>
        <dbReference type="Proteomes" id="UP000800039"/>
    </source>
</evidence>
<evidence type="ECO:0000313" key="2">
    <source>
        <dbReference type="EMBL" id="KAF1850758.1"/>
    </source>
</evidence>
<sequence>MRGNAKAWPHLSAVRGGCGALDFAEREGMCRSVVSNEGWDACMGTNGQASLIRLLFLAWLAVNLNPPIPAPPPSAHRQKATPKQAGRCSGTAPRPLPRRASENARPKGAVSVPRWRFCGRECHPWTLLRHEDRAFSSAAAPSRLPRSRRSCSVGNFVTIRSRRFGKQATTPRPGAR</sequence>
<reference evidence="2" key="1">
    <citation type="submission" date="2020-01" db="EMBL/GenBank/DDBJ databases">
        <authorList>
            <consortium name="DOE Joint Genome Institute"/>
            <person name="Haridas S."/>
            <person name="Albert R."/>
            <person name="Binder M."/>
            <person name="Bloem J."/>
            <person name="Labutti K."/>
            <person name="Salamov A."/>
            <person name="Andreopoulos B."/>
            <person name="Baker S.E."/>
            <person name="Barry K."/>
            <person name="Bills G."/>
            <person name="Bluhm B.H."/>
            <person name="Cannon C."/>
            <person name="Castanera R."/>
            <person name="Culley D.E."/>
            <person name="Daum C."/>
            <person name="Ezra D."/>
            <person name="Gonzalez J.B."/>
            <person name="Henrissat B."/>
            <person name="Kuo A."/>
            <person name="Liang C."/>
            <person name="Lipzen A."/>
            <person name="Lutzoni F."/>
            <person name="Magnuson J."/>
            <person name="Mondo S."/>
            <person name="Nolan M."/>
            <person name="Ohm R."/>
            <person name="Pangilinan J."/>
            <person name="Park H.-J."/>
            <person name="Ramirez L."/>
            <person name="Alfaro M."/>
            <person name="Sun H."/>
            <person name="Tritt A."/>
            <person name="Yoshinaga Y."/>
            <person name="Zwiers L.-H."/>
            <person name="Turgeon B.G."/>
            <person name="Goodwin S.B."/>
            <person name="Spatafora J.W."/>
            <person name="Crous P.W."/>
            <person name="Grigoriev I.V."/>
        </authorList>
    </citation>
    <scope>NUCLEOTIDE SEQUENCE</scope>
    <source>
        <strain evidence="2">CBS 394.84</strain>
    </source>
</reference>